<dbReference type="InterPro" id="IPR011051">
    <property type="entry name" value="RmlC_Cupin_sf"/>
</dbReference>
<accession>A0A1H7YJA0</accession>
<dbReference type="RefSeq" id="WP_228400888.1">
    <property type="nucleotide sequence ID" value="NZ_FOBV01000003.1"/>
</dbReference>
<dbReference type="PANTHER" id="PTHR40112:SF1">
    <property type="entry name" value="H2HPP ISOMERASE"/>
    <property type="match status" value="1"/>
</dbReference>
<proteinExistence type="predicted"/>
<dbReference type="InterPro" id="IPR013096">
    <property type="entry name" value="Cupin_2"/>
</dbReference>
<dbReference type="EMBL" id="FOBV01000003">
    <property type="protein sequence ID" value="SEM46033.1"/>
    <property type="molecule type" value="Genomic_DNA"/>
</dbReference>
<evidence type="ECO:0000259" key="1">
    <source>
        <dbReference type="Pfam" id="PF07883"/>
    </source>
</evidence>
<keyword evidence="3" id="KW-1185">Reference proteome</keyword>
<reference evidence="3" key="1">
    <citation type="submission" date="2016-10" db="EMBL/GenBank/DDBJ databases">
        <authorList>
            <person name="Varghese N."/>
            <person name="Submissions S."/>
        </authorList>
    </citation>
    <scope>NUCLEOTIDE SEQUENCE [LARGE SCALE GENOMIC DNA]</scope>
    <source>
        <strain evidence="3">DSM 17453</strain>
    </source>
</reference>
<dbReference type="AlphaFoldDB" id="A0A1H7YJA0"/>
<dbReference type="InterPro" id="IPR052535">
    <property type="entry name" value="Bacilysin_H2HPP_isomerase"/>
</dbReference>
<dbReference type="SUPFAM" id="SSF51182">
    <property type="entry name" value="RmlC-like cupins"/>
    <property type="match status" value="1"/>
</dbReference>
<dbReference type="Gene3D" id="2.60.120.10">
    <property type="entry name" value="Jelly Rolls"/>
    <property type="match status" value="1"/>
</dbReference>
<evidence type="ECO:0000313" key="2">
    <source>
        <dbReference type="EMBL" id="SEM46033.1"/>
    </source>
</evidence>
<sequence>MTAEKSKFTDMKLNYTDTKDLPCLEQGAIKLHPFAGEKLMLLKAFLPKGSIAAKHAHPQEQITYVASGKVVVRMLGEEVILSEGCVINFPSNVEHEVEALDDTILLDMFTPLREDLIEKIANQKK</sequence>
<name>A0A1H7YJA0_9FLAO</name>
<dbReference type="Pfam" id="PF07883">
    <property type="entry name" value="Cupin_2"/>
    <property type="match status" value="1"/>
</dbReference>
<dbReference type="CDD" id="cd02238">
    <property type="entry name" value="cupin_KdgF"/>
    <property type="match status" value="1"/>
</dbReference>
<dbReference type="PANTHER" id="PTHR40112">
    <property type="entry name" value="H2HPP ISOMERASE"/>
    <property type="match status" value="1"/>
</dbReference>
<dbReference type="InterPro" id="IPR014710">
    <property type="entry name" value="RmlC-like_jellyroll"/>
</dbReference>
<protein>
    <submittedName>
        <fullName evidence="2">Cupin domain protein</fullName>
    </submittedName>
</protein>
<evidence type="ECO:0000313" key="3">
    <source>
        <dbReference type="Proteomes" id="UP000199450"/>
    </source>
</evidence>
<dbReference type="STRING" id="295069.SAMN05421856_103357"/>
<feature type="domain" description="Cupin type-2" evidence="1">
    <location>
        <begin position="46"/>
        <end position="103"/>
    </location>
</feature>
<gene>
    <name evidence="2" type="ORF">SAMN05421856_103357</name>
</gene>
<dbReference type="Proteomes" id="UP000199450">
    <property type="component" value="Unassembled WGS sequence"/>
</dbReference>
<organism evidence="2 3">
    <name type="scientific">Chryseobacterium taichungense</name>
    <dbReference type="NCBI Taxonomy" id="295069"/>
    <lineage>
        <taxon>Bacteria</taxon>
        <taxon>Pseudomonadati</taxon>
        <taxon>Bacteroidota</taxon>
        <taxon>Flavobacteriia</taxon>
        <taxon>Flavobacteriales</taxon>
        <taxon>Weeksellaceae</taxon>
        <taxon>Chryseobacterium group</taxon>
        <taxon>Chryseobacterium</taxon>
    </lineage>
</organism>